<protein>
    <submittedName>
        <fullName evidence="2">Uncharacterized protein</fullName>
    </submittedName>
</protein>
<dbReference type="SUPFAM" id="SSF55874">
    <property type="entry name" value="ATPase domain of HSP90 chaperone/DNA topoisomerase II/histidine kinase"/>
    <property type="match status" value="1"/>
</dbReference>
<evidence type="ECO:0000256" key="1">
    <source>
        <dbReference type="SAM" id="MobiDB-lite"/>
    </source>
</evidence>
<reference evidence="2 3" key="1">
    <citation type="journal article" date="2014" name="Front. Microbiol.">
        <title>Population and genomic analysis of the genus Halorubrum.</title>
        <authorList>
            <person name="Fullmer M.S."/>
            <person name="Soucy S.M."/>
            <person name="Swithers K.S."/>
            <person name="Makkay A.M."/>
            <person name="Wheeler R."/>
            <person name="Ventosa A."/>
            <person name="Gogarten J.P."/>
            <person name="Papke R.T."/>
        </authorList>
    </citation>
    <scope>NUCLEOTIDE SEQUENCE [LARGE SCALE GENOMIC DNA]</scope>
    <source>
        <strain evidence="2 3">Cb34</strain>
    </source>
</reference>
<sequence length="627" mass="70858">MSTEENVNTESDLEQLRPLLAKQHDDYREMLQEPIDNSISATVQNERYYDDPEPFTIQLDFERTPETCRVIIADAGKGMSREVIRDYVFSTGDTNYSNGILNNIGAGLKASICWCEESLQSTQGPSVYENRFHVLSREPDASTIQRVDGPIGGGLTVYDSDDEELWNDGAEKLSHQEHGTRVHLTCAVENFDSGVATIAQNMSTKMRYIQEELGVKFQHLLQAHEDNNIFITFRDINEDGEIEEEDEYEVVPISPDFKAKPDDLEIGEITDYGSYDEFEEELSELDSSTYGEEQYGYESTVFEFEETGEKYYISYEYGELDLPAMYDAVDAEERDLKITSPQTEGFRWRYKWNQEGTGVDIYGNGRILDTAEWVFDLTWNNQYNGYCGMVRIIPASPTEYEVPTKNDKTGVEKGSKLWQRLVEWLDSEQFKPESTYNEGSQSKIGDSSDVDDDGTDADGGDDGSEDADSSDIDSNEDEQEEAGTTGSGSNSVTTGTGGASTATGEGGENTPDDEFDDRVSAVAERLREEAERVDRDVEADGVDIQLVSKYSGAEDILHLVVEDVAKPEDVYRAMLYQDHYKRLDRSYGGTQIWASEATDPAERDLRELENRRDEHGDHYDIELRTYE</sequence>
<feature type="region of interest" description="Disordered" evidence="1">
    <location>
        <begin position="431"/>
        <end position="517"/>
    </location>
</feature>
<proteinExistence type="predicted"/>
<feature type="compositionally biased region" description="Low complexity" evidence="1">
    <location>
        <begin position="483"/>
        <end position="503"/>
    </location>
</feature>
<dbReference type="RefSeq" id="WP_094531980.1">
    <property type="nucleotide sequence ID" value="NZ_NHPJ01000085.1"/>
</dbReference>
<keyword evidence="3" id="KW-1185">Reference proteome</keyword>
<dbReference type="OrthoDB" id="38200at2157"/>
<feature type="compositionally biased region" description="Polar residues" evidence="1">
    <location>
        <begin position="432"/>
        <end position="444"/>
    </location>
</feature>
<dbReference type="AlphaFoldDB" id="A0A256IIT4"/>
<name>A0A256IIT4_9EURY</name>
<feature type="compositionally biased region" description="Acidic residues" evidence="1">
    <location>
        <begin position="448"/>
        <end position="481"/>
    </location>
</feature>
<dbReference type="Gene3D" id="3.30.565.10">
    <property type="entry name" value="Histidine kinase-like ATPase, C-terminal domain"/>
    <property type="match status" value="1"/>
</dbReference>
<accession>A0A256IIT4</accession>
<evidence type="ECO:0000313" key="3">
    <source>
        <dbReference type="Proteomes" id="UP000216308"/>
    </source>
</evidence>
<gene>
    <name evidence="2" type="ORF">DJ70_08565</name>
</gene>
<comment type="caution">
    <text evidence="2">The sequence shown here is derived from an EMBL/GenBank/DDBJ whole genome shotgun (WGS) entry which is preliminary data.</text>
</comment>
<dbReference type="Proteomes" id="UP000216308">
    <property type="component" value="Unassembled WGS sequence"/>
</dbReference>
<dbReference type="EMBL" id="NHPJ01000085">
    <property type="protein sequence ID" value="OYR56478.1"/>
    <property type="molecule type" value="Genomic_DNA"/>
</dbReference>
<dbReference type="InterPro" id="IPR036890">
    <property type="entry name" value="HATPase_C_sf"/>
</dbReference>
<evidence type="ECO:0000313" key="2">
    <source>
        <dbReference type="EMBL" id="OYR56478.1"/>
    </source>
</evidence>
<organism evidence="2 3">
    <name type="scientific">Halorubrum halodurans</name>
    <dbReference type="NCBI Taxonomy" id="1383851"/>
    <lineage>
        <taxon>Archaea</taxon>
        <taxon>Methanobacteriati</taxon>
        <taxon>Methanobacteriota</taxon>
        <taxon>Stenosarchaea group</taxon>
        <taxon>Halobacteria</taxon>
        <taxon>Halobacteriales</taxon>
        <taxon>Haloferacaceae</taxon>
        <taxon>Halorubrum</taxon>
    </lineage>
</organism>
<dbReference type="Pfam" id="PF13589">
    <property type="entry name" value="HATPase_c_3"/>
    <property type="match status" value="1"/>
</dbReference>